<dbReference type="EMBL" id="QLLO01000010">
    <property type="protein sequence ID" value="RAJ11995.1"/>
    <property type="molecule type" value="Genomic_DNA"/>
</dbReference>
<comment type="caution">
    <text evidence="1">The sequence shown here is derived from an EMBL/GenBank/DDBJ whole genome shotgun (WGS) entry which is preliminary data.</text>
</comment>
<evidence type="ECO:0000313" key="2">
    <source>
        <dbReference type="Proteomes" id="UP000248703"/>
    </source>
</evidence>
<organism evidence="1 2">
    <name type="scientific">Olleya aquimaris</name>
    <dbReference type="NCBI Taxonomy" id="639310"/>
    <lineage>
        <taxon>Bacteria</taxon>
        <taxon>Pseudomonadati</taxon>
        <taxon>Bacteroidota</taxon>
        <taxon>Flavobacteriia</taxon>
        <taxon>Flavobacteriales</taxon>
        <taxon>Flavobacteriaceae</taxon>
    </lineage>
</organism>
<dbReference type="AlphaFoldDB" id="A0A327R757"/>
<name>A0A327R757_9FLAO</name>
<gene>
    <name evidence="1" type="ORF">LY08_02495</name>
</gene>
<evidence type="ECO:0000313" key="1">
    <source>
        <dbReference type="EMBL" id="RAJ11995.1"/>
    </source>
</evidence>
<proteinExistence type="predicted"/>
<dbReference type="PROSITE" id="PS51257">
    <property type="entry name" value="PROKAR_LIPOPROTEIN"/>
    <property type="match status" value="1"/>
</dbReference>
<reference evidence="1 2" key="1">
    <citation type="submission" date="2018-06" db="EMBL/GenBank/DDBJ databases">
        <title>Genomic Encyclopedia of Archaeal and Bacterial Type Strains, Phase II (KMG-II): from individual species to whole genera.</title>
        <authorList>
            <person name="Goeker M."/>
        </authorList>
    </citation>
    <scope>NUCLEOTIDE SEQUENCE [LARGE SCALE GENOMIC DNA]</scope>
    <source>
        <strain evidence="1 2">DSM 24464</strain>
    </source>
</reference>
<evidence type="ECO:0008006" key="3">
    <source>
        <dbReference type="Google" id="ProtNLM"/>
    </source>
</evidence>
<dbReference type="Proteomes" id="UP000248703">
    <property type="component" value="Unassembled WGS sequence"/>
</dbReference>
<dbReference type="RefSeq" id="WP_111660759.1">
    <property type="nucleotide sequence ID" value="NZ_QLLO01000010.1"/>
</dbReference>
<protein>
    <recommendedName>
        <fullName evidence="3">DNA topoisomerase IV</fullName>
    </recommendedName>
</protein>
<dbReference type="OrthoDB" id="1202013at2"/>
<keyword evidence="2" id="KW-1185">Reference proteome</keyword>
<sequence>MKHRFIFLFFLIVLTSCYQVERNCSDFKTGLFYSEVIINDKIFTSTFSRTDSIQVEFYNGKVDSTQIRWINDCEVVYKTINPKNMAERKDVHLKILKTTDSSYTFEYSYVGENFKQKGIAYRKK</sequence>
<accession>A0A327R757</accession>